<accession>A0ABS7GMJ9</accession>
<comment type="caution">
    <text evidence="1">The sequence shown here is derived from an EMBL/GenBank/DDBJ whole genome shotgun (WGS) entry which is preliminary data.</text>
</comment>
<evidence type="ECO:0000313" key="2">
    <source>
        <dbReference type="Proteomes" id="UP000717752"/>
    </source>
</evidence>
<name>A0ABS7GMJ9_9HYPH</name>
<evidence type="ECO:0000313" key="1">
    <source>
        <dbReference type="EMBL" id="MBW9050896.1"/>
    </source>
</evidence>
<sequence>MKHDNDNVGRNLSSTSQMAKQLRDFWLNLMNEALAALPQSRQRQSLLQPVRIIAPARDRNRPSQRY</sequence>
<dbReference type="RefSeq" id="WP_220332447.1">
    <property type="nucleotide sequence ID" value="NZ_JAEUAK010000001.1"/>
</dbReference>
<dbReference type="EMBL" id="JAEUAK010000001">
    <property type="protein sequence ID" value="MBW9050896.1"/>
    <property type="molecule type" value="Genomic_DNA"/>
</dbReference>
<keyword evidence="2" id="KW-1185">Reference proteome</keyword>
<protein>
    <submittedName>
        <fullName evidence="1">Uncharacterized protein</fullName>
    </submittedName>
</protein>
<proteinExistence type="predicted"/>
<dbReference type="Proteomes" id="UP000717752">
    <property type="component" value="Unassembled WGS sequence"/>
</dbReference>
<organism evidence="1 2">
    <name type="scientific">Rhizobium mesosinicum</name>
    <dbReference type="NCBI Taxonomy" id="335017"/>
    <lineage>
        <taxon>Bacteria</taxon>
        <taxon>Pseudomonadati</taxon>
        <taxon>Pseudomonadota</taxon>
        <taxon>Alphaproteobacteria</taxon>
        <taxon>Hyphomicrobiales</taxon>
        <taxon>Rhizobiaceae</taxon>
        <taxon>Rhizobium/Agrobacterium group</taxon>
        <taxon>Rhizobium</taxon>
    </lineage>
</organism>
<reference evidence="1 2" key="1">
    <citation type="journal article" date="2021" name="MBio">
        <title>Poor Competitiveness of Bradyrhizobium in Pigeon Pea Root Colonization in Indian Soils.</title>
        <authorList>
            <person name="Chalasani D."/>
            <person name="Basu A."/>
            <person name="Pullabhotla S.V.S.R.N."/>
            <person name="Jorrin B."/>
            <person name="Neal A.L."/>
            <person name="Poole P.S."/>
            <person name="Podile A.R."/>
            <person name="Tkacz A."/>
        </authorList>
    </citation>
    <scope>NUCLEOTIDE SEQUENCE [LARGE SCALE GENOMIC DNA]</scope>
    <source>
        <strain evidence="1 2">HU56</strain>
    </source>
</reference>
<gene>
    <name evidence="1" type="ORF">JNB85_00565</name>
</gene>